<protein>
    <submittedName>
        <fullName evidence="3">Uncharacterized protein</fullName>
    </submittedName>
</protein>
<comment type="caution">
    <text evidence="3">The sequence shown here is derived from an EMBL/GenBank/DDBJ whole genome shotgun (WGS) entry which is preliminary data.</text>
</comment>
<evidence type="ECO:0000256" key="2">
    <source>
        <dbReference type="SAM" id="SignalP"/>
    </source>
</evidence>
<gene>
    <name evidence="3" type="ORF">ACIBG2_51450</name>
</gene>
<feature type="region of interest" description="Disordered" evidence="1">
    <location>
        <begin position="32"/>
        <end position="51"/>
    </location>
</feature>
<keyword evidence="2" id="KW-0732">Signal</keyword>
<name>A0ABW7ZCH3_9ACTN</name>
<proteinExistence type="predicted"/>
<reference evidence="3 4" key="1">
    <citation type="submission" date="2024-10" db="EMBL/GenBank/DDBJ databases">
        <title>The Natural Products Discovery Center: Release of the First 8490 Sequenced Strains for Exploring Actinobacteria Biosynthetic Diversity.</title>
        <authorList>
            <person name="Kalkreuter E."/>
            <person name="Kautsar S.A."/>
            <person name="Yang D."/>
            <person name="Bader C.D."/>
            <person name="Teijaro C.N."/>
            <person name="Fluegel L."/>
            <person name="Davis C.M."/>
            <person name="Simpson J.R."/>
            <person name="Lauterbach L."/>
            <person name="Steele A.D."/>
            <person name="Gui C."/>
            <person name="Meng S."/>
            <person name="Li G."/>
            <person name="Viehrig K."/>
            <person name="Ye F."/>
            <person name="Su P."/>
            <person name="Kiefer A.F."/>
            <person name="Nichols A."/>
            <person name="Cepeda A.J."/>
            <person name="Yan W."/>
            <person name="Fan B."/>
            <person name="Jiang Y."/>
            <person name="Adhikari A."/>
            <person name="Zheng C.-J."/>
            <person name="Schuster L."/>
            <person name="Cowan T.M."/>
            <person name="Smanski M.J."/>
            <person name="Chevrette M.G."/>
            <person name="De Carvalho L.P.S."/>
            <person name="Shen B."/>
        </authorList>
    </citation>
    <scope>NUCLEOTIDE SEQUENCE [LARGE SCALE GENOMIC DNA]</scope>
    <source>
        <strain evidence="3 4">NPDC050545</strain>
    </source>
</reference>
<feature type="signal peptide" evidence="2">
    <location>
        <begin position="1"/>
        <end position="31"/>
    </location>
</feature>
<organism evidence="3 4">
    <name type="scientific">Nonomuraea typhae</name>
    <dbReference type="NCBI Taxonomy" id="2603600"/>
    <lineage>
        <taxon>Bacteria</taxon>
        <taxon>Bacillati</taxon>
        <taxon>Actinomycetota</taxon>
        <taxon>Actinomycetes</taxon>
        <taxon>Streptosporangiales</taxon>
        <taxon>Streptosporangiaceae</taxon>
        <taxon>Nonomuraea</taxon>
    </lineage>
</organism>
<dbReference type="RefSeq" id="WP_397092293.1">
    <property type="nucleotide sequence ID" value="NZ_JBITGY010000025.1"/>
</dbReference>
<dbReference type="EMBL" id="JBITGY010000025">
    <property type="protein sequence ID" value="MFI6505872.1"/>
    <property type="molecule type" value="Genomic_DNA"/>
</dbReference>
<accession>A0ABW7ZCH3</accession>
<sequence>MLTHARAAALAAIATLALGLGPLVTAGSAQAGLGHAAKPSPSSTPTPGPSRLTVIQTDHESRTLLDGGFVLPNNTCVRVPRHGKAATVTIYNETGAPIDMFLNGTCEGVPAAQKIANDSITRIPLKGDTGKPQEPAMLSFAHGMRFLDVADRGVCVTYQHVVVAYRSGTMEDLLRNFMDEEHLQAAVEAMKDIYAKHKDECGW</sequence>
<feature type="chain" id="PRO_5046363147" evidence="2">
    <location>
        <begin position="32"/>
        <end position="203"/>
    </location>
</feature>
<evidence type="ECO:0000256" key="1">
    <source>
        <dbReference type="SAM" id="MobiDB-lite"/>
    </source>
</evidence>
<evidence type="ECO:0000313" key="3">
    <source>
        <dbReference type="EMBL" id="MFI6505872.1"/>
    </source>
</evidence>
<dbReference type="Proteomes" id="UP001612741">
    <property type="component" value="Unassembled WGS sequence"/>
</dbReference>
<keyword evidence="4" id="KW-1185">Reference proteome</keyword>
<evidence type="ECO:0000313" key="4">
    <source>
        <dbReference type="Proteomes" id="UP001612741"/>
    </source>
</evidence>